<dbReference type="AlphaFoldDB" id="A0A1V6T6G1"/>
<keyword evidence="2 5" id="KW-0812">Transmembrane</keyword>
<organism evidence="6 7">
    <name type="scientific">Penicillium steckii</name>
    <dbReference type="NCBI Taxonomy" id="303698"/>
    <lineage>
        <taxon>Eukaryota</taxon>
        <taxon>Fungi</taxon>
        <taxon>Dikarya</taxon>
        <taxon>Ascomycota</taxon>
        <taxon>Pezizomycotina</taxon>
        <taxon>Eurotiomycetes</taxon>
        <taxon>Eurotiomycetidae</taxon>
        <taxon>Eurotiales</taxon>
        <taxon>Aspergillaceae</taxon>
        <taxon>Penicillium</taxon>
    </lineage>
</organism>
<feature type="transmembrane region" description="Helical" evidence="5">
    <location>
        <begin position="238"/>
        <end position="259"/>
    </location>
</feature>
<evidence type="ECO:0000313" key="6">
    <source>
        <dbReference type="EMBL" id="OQE21902.1"/>
    </source>
</evidence>
<name>A0A1V6T6G1_9EURO</name>
<feature type="transmembrane region" description="Helical" evidence="5">
    <location>
        <begin position="53"/>
        <end position="70"/>
    </location>
</feature>
<dbReference type="InterPro" id="IPR052786">
    <property type="entry name" value="Spore_wall_assembly"/>
</dbReference>
<evidence type="ECO:0000256" key="4">
    <source>
        <dbReference type="ARBA" id="ARBA00023136"/>
    </source>
</evidence>
<dbReference type="Proteomes" id="UP000191285">
    <property type="component" value="Unassembled WGS sequence"/>
</dbReference>
<proteinExistence type="predicted"/>
<sequence>MSEKLKDAVLSEANSARAASGEILRSGAYLYPFKGIFYFLAHKDLWRPFISRAGRTISLGLGVTTFMFTFTYVPQMAIMAFTSGPLAAISAALLVLTESSTITNLLSRSFLVEDALVDTFDGTLIARDQEPLVAQGRQVKPRSGGRDAMARLGKAFSRPFEKFKPQALMRSLIFLPLNLIPVVGTLLYIAVQGKRVGPLLHARYFQLKGWNATQRDEWIQKHRGAYTGLGISAFALEMVPFASIAFSFTNAVGAALWAADLEKTTK</sequence>
<evidence type="ECO:0008006" key="8">
    <source>
        <dbReference type="Google" id="ProtNLM"/>
    </source>
</evidence>
<gene>
    <name evidence="6" type="ORF">PENSTE_c011G05385</name>
</gene>
<dbReference type="OrthoDB" id="10012223at2759"/>
<evidence type="ECO:0000256" key="1">
    <source>
        <dbReference type="ARBA" id="ARBA00004141"/>
    </source>
</evidence>
<evidence type="ECO:0000256" key="3">
    <source>
        <dbReference type="ARBA" id="ARBA00022989"/>
    </source>
</evidence>
<dbReference type="EMBL" id="MLKD01000011">
    <property type="protein sequence ID" value="OQE21902.1"/>
    <property type="molecule type" value="Genomic_DNA"/>
</dbReference>
<feature type="transmembrane region" description="Helical" evidence="5">
    <location>
        <begin position="76"/>
        <end position="96"/>
    </location>
</feature>
<evidence type="ECO:0000313" key="7">
    <source>
        <dbReference type="Proteomes" id="UP000191285"/>
    </source>
</evidence>
<evidence type="ECO:0000256" key="2">
    <source>
        <dbReference type="ARBA" id="ARBA00022692"/>
    </source>
</evidence>
<evidence type="ECO:0000256" key="5">
    <source>
        <dbReference type="SAM" id="Phobius"/>
    </source>
</evidence>
<dbReference type="PANTHER" id="PTHR34292">
    <property type="entry name" value="OUTER SPORE WALL PROTEIN LDS1"/>
    <property type="match status" value="1"/>
</dbReference>
<keyword evidence="7" id="KW-1185">Reference proteome</keyword>
<dbReference type="Pfam" id="PF07264">
    <property type="entry name" value="EI24"/>
    <property type="match status" value="1"/>
</dbReference>
<accession>A0A1V6T6G1</accession>
<comment type="caution">
    <text evidence="6">The sequence shown here is derived from an EMBL/GenBank/DDBJ whole genome shotgun (WGS) entry which is preliminary data.</text>
</comment>
<dbReference type="GO" id="GO:0005619">
    <property type="term" value="C:ascospore wall"/>
    <property type="evidence" value="ECO:0007669"/>
    <property type="project" value="TreeGrafter"/>
</dbReference>
<dbReference type="STRING" id="303698.A0A1V6T6G1"/>
<protein>
    <recommendedName>
        <fullName evidence="8">Outer spore wall protein RRT8</fullName>
    </recommendedName>
</protein>
<dbReference type="InterPro" id="IPR059112">
    <property type="entry name" value="CysZ/EI24"/>
</dbReference>
<reference evidence="7" key="1">
    <citation type="journal article" date="2017" name="Nat. Microbiol.">
        <title>Global analysis of biosynthetic gene clusters reveals vast potential of secondary metabolite production in Penicillium species.</title>
        <authorList>
            <person name="Nielsen J.C."/>
            <person name="Grijseels S."/>
            <person name="Prigent S."/>
            <person name="Ji B."/>
            <person name="Dainat J."/>
            <person name="Nielsen K.F."/>
            <person name="Frisvad J.C."/>
            <person name="Workman M."/>
            <person name="Nielsen J."/>
        </authorList>
    </citation>
    <scope>NUCLEOTIDE SEQUENCE [LARGE SCALE GENOMIC DNA]</scope>
    <source>
        <strain evidence="7">IBT 24891</strain>
    </source>
</reference>
<dbReference type="GO" id="GO:0005811">
    <property type="term" value="C:lipid droplet"/>
    <property type="evidence" value="ECO:0007669"/>
    <property type="project" value="TreeGrafter"/>
</dbReference>
<feature type="transmembrane region" description="Helical" evidence="5">
    <location>
        <begin position="172"/>
        <end position="191"/>
    </location>
</feature>
<dbReference type="PANTHER" id="PTHR34292:SF2">
    <property type="entry name" value="OUTER SPORE WALL PROTEIN LDS1"/>
    <property type="match status" value="1"/>
</dbReference>
<keyword evidence="3 5" id="KW-1133">Transmembrane helix</keyword>
<dbReference type="GO" id="GO:0005628">
    <property type="term" value="C:prospore membrane"/>
    <property type="evidence" value="ECO:0007669"/>
    <property type="project" value="TreeGrafter"/>
</dbReference>
<comment type="subcellular location">
    <subcellularLocation>
        <location evidence="1">Membrane</location>
        <topology evidence="1">Multi-pass membrane protein</topology>
    </subcellularLocation>
</comment>
<keyword evidence="4 5" id="KW-0472">Membrane</keyword>